<accession>A0A6G1PTM9</accession>
<dbReference type="AlphaFoldDB" id="A0A6G1PTM9"/>
<keyword evidence="2" id="KW-1133">Transmembrane helix</keyword>
<dbReference type="EMBL" id="CM015720">
    <property type="protein sequence ID" value="KAF3693660.1"/>
    <property type="molecule type" value="Genomic_DNA"/>
</dbReference>
<gene>
    <name evidence="3" type="ORF">EXN66_Car009336</name>
</gene>
<organism evidence="3 4">
    <name type="scientific">Channa argus</name>
    <name type="common">Northern snakehead</name>
    <name type="synonym">Ophicephalus argus</name>
    <dbReference type="NCBI Taxonomy" id="215402"/>
    <lineage>
        <taxon>Eukaryota</taxon>
        <taxon>Metazoa</taxon>
        <taxon>Chordata</taxon>
        <taxon>Craniata</taxon>
        <taxon>Vertebrata</taxon>
        <taxon>Euteleostomi</taxon>
        <taxon>Actinopterygii</taxon>
        <taxon>Neopterygii</taxon>
        <taxon>Teleostei</taxon>
        <taxon>Neoteleostei</taxon>
        <taxon>Acanthomorphata</taxon>
        <taxon>Anabantaria</taxon>
        <taxon>Anabantiformes</taxon>
        <taxon>Channoidei</taxon>
        <taxon>Channidae</taxon>
        <taxon>Channa</taxon>
    </lineage>
</organism>
<keyword evidence="4" id="KW-1185">Reference proteome</keyword>
<sequence>MEEEALRNYCRVMIGRVRNNLLQKGSSEMGTRRHKHKKGRGREGTKPERQVVPGDEFRGQTKCILPLRDRNKWGRGETSLGVTCQGLEVQHVPVQLLSMVTLKMFKEDMKRVWQQSKHVLLCTVKIFYICTSCVLYIWWQAAEVKLHDPSACVVCQEENASLALKTFIWRKKTQLQFQTLKAGLNTHVIYGVTLSDFKDRADLSK</sequence>
<dbReference type="InterPro" id="IPR027932">
    <property type="entry name" value="DUF4606"/>
</dbReference>
<evidence type="ECO:0000313" key="3">
    <source>
        <dbReference type="EMBL" id="KAF3693660.1"/>
    </source>
</evidence>
<name>A0A6G1PTM9_CHAAH</name>
<evidence type="ECO:0000313" key="4">
    <source>
        <dbReference type="Proteomes" id="UP000503349"/>
    </source>
</evidence>
<keyword evidence="2" id="KW-0812">Transmembrane</keyword>
<feature type="transmembrane region" description="Helical" evidence="2">
    <location>
        <begin position="119"/>
        <end position="139"/>
    </location>
</feature>
<evidence type="ECO:0000256" key="2">
    <source>
        <dbReference type="SAM" id="Phobius"/>
    </source>
</evidence>
<protein>
    <submittedName>
        <fullName evidence="3">Uncharacterized protein</fullName>
    </submittedName>
</protein>
<reference evidence="3 4" key="1">
    <citation type="submission" date="2019-02" db="EMBL/GenBank/DDBJ databases">
        <title>Opniocepnalus argus genome.</title>
        <authorList>
            <person name="Zhou C."/>
            <person name="Xiao S."/>
        </authorList>
    </citation>
    <scope>NUCLEOTIDE SEQUENCE [LARGE SCALE GENOMIC DNA]</scope>
    <source>
        <strain evidence="3">OARG1902GOOAL</strain>
        <tissue evidence="3">Muscle</tissue>
    </source>
</reference>
<keyword evidence="2" id="KW-0472">Membrane</keyword>
<feature type="compositionally biased region" description="Basic and acidic residues" evidence="1">
    <location>
        <begin position="41"/>
        <end position="52"/>
    </location>
</feature>
<feature type="region of interest" description="Disordered" evidence="1">
    <location>
        <begin position="24"/>
        <end position="52"/>
    </location>
</feature>
<proteinExistence type="predicted"/>
<dbReference type="Proteomes" id="UP000503349">
    <property type="component" value="Chromosome 9"/>
</dbReference>
<dbReference type="Pfam" id="PF15379">
    <property type="entry name" value="DUF4606"/>
    <property type="match status" value="1"/>
</dbReference>
<evidence type="ECO:0000256" key="1">
    <source>
        <dbReference type="SAM" id="MobiDB-lite"/>
    </source>
</evidence>
<reference evidence="4" key="2">
    <citation type="submission" date="2019-02" db="EMBL/GenBank/DDBJ databases">
        <title>Opniocepnalus argus Var Kimnra genome.</title>
        <authorList>
            <person name="Zhou C."/>
            <person name="Xiao S."/>
        </authorList>
    </citation>
    <scope>NUCLEOTIDE SEQUENCE [LARGE SCALE GENOMIC DNA]</scope>
</reference>